<dbReference type="Proteomes" id="UP000257109">
    <property type="component" value="Unassembled WGS sequence"/>
</dbReference>
<dbReference type="FunFam" id="3.30.160.60:FF:000554">
    <property type="entry name" value="protein indeterminate-domain 12-like"/>
    <property type="match status" value="1"/>
</dbReference>
<feature type="compositionally biased region" description="Gly residues" evidence="9">
    <location>
        <begin position="643"/>
        <end position="652"/>
    </location>
</feature>
<dbReference type="AlphaFoldDB" id="A0A371FKJ9"/>
<keyword evidence="3 8" id="KW-0863">Zinc-finger</keyword>
<dbReference type="PROSITE" id="PS50157">
    <property type="entry name" value="ZINC_FINGER_C2H2_2"/>
    <property type="match status" value="1"/>
</dbReference>
<dbReference type="InterPro" id="IPR036236">
    <property type="entry name" value="Znf_C2H2_sf"/>
</dbReference>
<comment type="caution">
    <text evidence="11">The sequence shown here is derived from an EMBL/GenBank/DDBJ whole genome shotgun (WGS) entry which is preliminary data.</text>
</comment>
<feature type="compositionally biased region" description="Polar residues" evidence="9">
    <location>
        <begin position="135"/>
        <end position="147"/>
    </location>
</feature>
<dbReference type="InterPro" id="IPR055187">
    <property type="entry name" value="C2CH-3rd_BIRD-IDD"/>
</dbReference>
<evidence type="ECO:0000256" key="6">
    <source>
        <dbReference type="ARBA" id="ARBA00023125"/>
    </source>
</evidence>
<evidence type="ECO:0000256" key="5">
    <source>
        <dbReference type="ARBA" id="ARBA00023015"/>
    </source>
</evidence>
<dbReference type="SMART" id="SM00355">
    <property type="entry name" value="ZnF_C2H2"/>
    <property type="match status" value="3"/>
</dbReference>
<dbReference type="GO" id="GO:0008270">
    <property type="term" value="F:zinc ion binding"/>
    <property type="evidence" value="ECO:0007669"/>
    <property type="project" value="UniProtKB-KW"/>
</dbReference>
<dbReference type="InterPro" id="IPR013087">
    <property type="entry name" value="Znf_C2H2_type"/>
</dbReference>
<evidence type="ECO:0000259" key="10">
    <source>
        <dbReference type="PROSITE" id="PS50157"/>
    </source>
</evidence>
<accession>A0A371FKJ9</accession>
<feature type="non-terminal residue" evidence="11">
    <location>
        <position position="1"/>
    </location>
</feature>
<reference evidence="11" key="1">
    <citation type="submission" date="2018-05" db="EMBL/GenBank/DDBJ databases">
        <title>Draft genome of Mucuna pruriens seed.</title>
        <authorList>
            <person name="Nnadi N.E."/>
            <person name="Vos R."/>
            <person name="Hasami M.H."/>
            <person name="Devisetty U.K."/>
            <person name="Aguiy J.C."/>
        </authorList>
    </citation>
    <scope>NUCLEOTIDE SEQUENCE [LARGE SCALE GENOMIC DNA]</scope>
    <source>
        <strain evidence="11">JCA_2017</strain>
    </source>
</reference>
<gene>
    <name evidence="11" type="primary">IDD5</name>
    <name evidence="11" type="ORF">CR513_40843</name>
</gene>
<dbReference type="GO" id="GO:0005634">
    <property type="term" value="C:nucleus"/>
    <property type="evidence" value="ECO:0007669"/>
    <property type="project" value="TreeGrafter"/>
</dbReference>
<dbReference type="FunFam" id="3.30.160.60:FF:000131">
    <property type="entry name" value="protein indeterminate-domain 5, chloroplastic-like"/>
    <property type="match status" value="1"/>
</dbReference>
<dbReference type="Pfam" id="PF12874">
    <property type="entry name" value="zf-met"/>
    <property type="match status" value="1"/>
</dbReference>
<dbReference type="STRING" id="157652.A0A371FKJ9"/>
<name>A0A371FKJ9_MUCPR</name>
<keyword evidence="5" id="KW-0805">Transcription regulation</keyword>
<evidence type="ECO:0000256" key="3">
    <source>
        <dbReference type="ARBA" id="ARBA00022771"/>
    </source>
</evidence>
<dbReference type="PANTHER" id="PTHR10593">
    <property type="entry name" value="SERINE/THREONINE-PROTEIN KINASE RIO"/>
    <property type="match status" value="1"/>
</dbReference>
<feature type="region of interest" description="Disordered" evidence="9">
    <location>
        <begin position="619"/>
        <end position="652"/>
    </location>
</feature>
<keyword evidence="12" id="KW-1185">Reference proteome</keyword>
<proteinExistence type="predicted"/>
<dbReference type="Pfam" id="PF22992">
    <property type="entry name" value="C2CH-4th_BIRD-IDD"/>
    <property type="match status" value="1"/>
</dbReference>
<feature type="region of interest" description="Disordered" evidence="9">
    <location>
        <begin position="105"/>
        <end position="147"/>
    </location>
</feature>
<dbReference type="Pfam" id="PF22996">
    <property type="entry name" value="C2H2-2nd_BIRD-IDD"/>
    <property type="match status" value="1"/>
</dbReference>
<dbReference type="PROSITE" id="PS00028">
    <property type="entry name" value="ZINC_FINGER_C2H2_1"/>
    <property type="match status" value="1"/>
</dbReference>
<dbReference type="Gene3D" id="3.30.160.60">
    <property type="entry name" value="Classic Zinc Finger"/>
    <property type="match status" value="2"/>
</dbReference>
<dbReference type="GO" id="GO:0003700">
    <property type="term" value="F:DNA-binding transcription factor activity"/>
    <property type="evidence" value="ECO:0007669"/>
    <property type="project" value="TreeGrafter"/>
</dbReference>
<feature type="compositionally biased region" description="Low complexity" evidence="9">
    <location>
        <begin position="627"/>
        <end position="642"/>
    </location>
</feature>
<evidence type="ECO:0000256" key="7">
    <source>
        <dbReference type="ARBA" id="ARBA00023163"/>
    </source>
</evidence>
<evidence type="ECO:0000256" key="1">
    <source>
        <dbReference type="ARBA" id="ARBA00022723"/>
    </source>
</evidence>
<dbReference type="Pfam" id="PF22995">
    <property type="entry name" value="C2CH-3rd_BIRD-IDD"/>
    <property type="match status" value="1"/>
</dbReference>
<dbReference type="InterPro" id="IPR031140">
    <property type="entry name" value="IDD1-16"/>
</dbReference>
<keyword evidence="6" id="KW-0238">DNA-binding</keyword>
<dbReference type="PANTHER" id="PTHR10593:SF214">
    <property type="entry name" value="PROTEIN INDETERMINATE-DOMAIN 5, CHLOROPLASTIC"/>
    <property type="match status" value="1"/>
</dbReference>
<evidence type="ECO:0000256" key="9">
    <source>
        <dbReference type="SAM" id="MobiDB-lite"/>
    </source>
</evidence>
<dbReference type="EMBL" id="QJKJ01008732">
    <property type="protein sequence ID" value="RDX78826.1"/>
    <property type="molecule type" value="Genomic_DNA"/>
</dbReference>
<protein>
    <submittedName>
        <fullName evidence="11">Protein indeterminate-domain 5, chloroplastic</fullName>
    </submittedName>
</protein>
<evidence type="ECO:0000256" key="2">
    <source>
        <dbReference type="ARBA" id="ARBA00022737"/>
    </source>
</evidence>
<feature type="domain" description="C2H2-type" evidence="10">
    <location>
        <begin position="167"/>
        <end position="189"/>
    </location>
</feature>
<keyword evidence="4" id="KW-0862">Zinc</keyword>
<evidence type="ECO:0000256" key="4">
    <source>
        <dbReference type="ARBA" id="ARBA00022833"/>
    </source>
</evidence>
<keyword evidence="7" id="KW-0804">Transcription</keyword>
<keyword evidence="1" id="KW-0479">Metal-binding</keyword>
<dbReference type="SUPFAM" id="SSF57667">
    <property type="entry name" value="beta-beta-alpha zinc fingers"/>
    <property type="match status" value="1"/>
</dbReference>
<dbReference type="InterPro" id="IPR055185">
    <property type="entry name" value="C2CH-4th_BIRD-IDD"/>
</dbReference>
<evidence type="ECO:0000313" key="11">
    <source>
        <dbReference type="EMBL" id="RDX78826.1"/>
    </source>
</evidence>
<dbReference type="OrthoDB" id="6354171at2759"/>
<evidence type="ECO:0000313" key="12">
    <source>
        <dbReference type="Proteomes" id="UP000257109"/>
    </source>
</evidence>
<organism evidence="11 12">
    <name type="scientific">Mucuna pruriens</name>
    <name type="common">Velvet bean</name>
    <name type="synonym">Dolichos pruriens</name>
    <dbReference type="NCBI Taxonomy" id="157652"/>
    <lineage>
        <taxon>Eukaryota</taxon>
        <taxon>Viridiplantae</taxon>
        <taxon>Streptophyta</taxon>
        <taxon>Embryophyta</taxon>
        <taxon>Tracheophyta</taxon>
        <taxon>Spermatophyta</taxon>
        <taxon>Magnoliopsida</taxon>
        <taxon>eudicotyledons</taxon>
        <taxon>Gunneridae</taxon>
        <taxon>Pentapetalae</taxon>
        <taxon>rosids</taxon>
        <taxon>fabids</taxon>
        <taxon>Fabales</taxon>
        <taxon>Fabaceae</taxon>
        <taxon>Papilionoideae</taxon>
        <taxon>50 kb inversion clade</taxon>
        <taxon>NPAAA clade</taxon>
        <taxon>indigoferoid/millettioid clade</taxon>
        <taxon>Phaseoleae</taxon>
        <taxon>Mucuna</taxon>
    </lineage>
</organism>
<dbReference type="InterPro" id="IPR055186">
    <property type="entry name" value="C2H2-2nd_BIRD-IDD"/>
</dbReference>
<evidence type="ECO:0000256" key="8">
    <source>
        <dbReference type="PROSITE-ProRule" id="PRU00042"/>
    </source>
</evidence>
<sequence length="652" mass="70452">MRKDKAEKKTPPPLKIILGAQALHNTLHATTEGKKDLNPSQPNTAQRVSESFFALSMSVTLNGNSTVHSASAEFQTNSVIHPRPINHQMAASSSSASLFGFREEDQNQMKQQHSLTPSSSTTPAAPPPQKKKRNQPGTPCNSLNSISNPDAEVIALSPKTLMATNRFICEVCNKGFQREQNLQLHRRGHNLPWKLKQKTTKEPKRKVYLCPEPTCVHHDPSRALGDLTGIKKHYSRKHGEKKWKCDKCSKKYAVQSDWKAHSKTCGTREYRCDCGTLFSRRDSFITHRAFCDALAQESARQPPNLSGGIGSHLYGATSMALNLSQVGSQISNMQDPNAQQTELLRLGGAATRTGQFDHILGSPFRSSQQPFFISEPNQNYHPDQQGLVPNKPFQQGLMQLSDHHNGMNNSPFNLPFLSSNSNTNTSNVTFSEHFNNANGGGNNNNNNNEGTNFFTTSSAPSLFSNSNNGGNAMCHMSATALLQKAAQMGATSSNSTASLLKSFGSASSSSGSKSEHRPLVANANYGAIFGGNEQSNSNLQDLMNSFAVSGNSSIFEGGSSGGFSVAGFEAYDHSNREAKVHAMSGSDRLTRDFLGVGQIVRGMSGSGGVSQREQHGFNLTSLDPETNNNNNHNNNNAAPSGQSFGGGGGNFQ</sequence>
<dbReference type="GO" id="GO:0003677">
    <property type="term" value="F:DNA binding"/>
    <property type="evidence" value="ECO:0007669"/>
    <property type="project" value="UniProtKB-KW"/>
</dbReference>
<keyword evidence="2" id="KW-0677">Repeat</keyword>